<dbReference type="RefSeq" id="XP_053585040.1">
    <property type="nucleotide sequence ID" value="XM_053730268.1"/>
</dbReference>
<dbReference type="InterPro" id="IPR019426">
    <property type="entry name" value="7TM_GPCR_serpentine_rcpt_Srv"/>
</dbReference>
<feature type="transmembrane region" description="Helical" evidence="1">
    <location>
        <begin position="201"/>
        <end position="227"/>
    </location>
</feature>
<dbReference type="KEGG" id="crq:GCK72_014394"/>
<dbReference type="AlphaFoldDB" id="A0A6A5GTL1"/>
<comment type="caution">
    <text evidence="2">The sequence shown here is derived from an EMBL/GenBank/DDBJ whole genome shotgun (WGS) entry which is preliminary data.</text>
</comment>
<accession>A0A6A5GTL1</accession>
<keyword evidence="1" id="KW-1133">Transmembrane helix</keyword>
<reference evidence="2 3" key="1">
    <citation type="submission" date="2019-12" db="EMBL/GenBank/DDBJ databases">
        <title>Chromosome-level assembly of the Caenorhabditis remanei genome.</title>
        <authorList>
            <person name="Teterina A.A."/>
            <person name="Willis J.H."/>
            <person name="Phillips P.C."/>
        </authorList>
    </citation>
    <scope>NUCLEOTIDE SEQUENCE [LARGE SCALE GENOMIC DNA]</scope>
    <source>
        <strain evidence="2 3">PX506</strain>
        <tissue evidence="2">Whole organism</tissue>
    </source>
</reference>
<dbReference type="Gene3D" id="1.20.1070.10">
    <property type="entry name" value="Rhodopsin 7-helix transmembrane proteins"/>
    <property type="match status" value="1"/>
</dbReference>
<feature type="transmembrane region" description="Helical" evidence="1">
    <location>
        <begin position="69"/>
        <end position="93"/>
    </location>
</feature>
<feature type="transmembrane region" description="Helical" evidence="1">
    <location>
        <begin position="289"/>
        <end position="311"/>
    </location>
</feature>
<name>A0A6A5GTL1_CAERE</name>
<dbReference type="GeneID" id="9798208"/>
<dbReference type="SUPFAM" id="SSF81321">
    <property type="entry name" value="Family A G protein-coupled receptor-like"/>
    <property type="match status" value="1"/>
</dbReference>
<dbReference type="PANTHER" id="PTHR31748:SF6">
    <property type="entry name" value="G_PROTEIN_RECEP_F1_2 DOMAIN-CONTAINING PROTEIN"/>
    <property type="match status" value="1"/>
</dbReference>
<feature type="transmembrane region" description="Helical" evidence="1">
    <location>
        <begin position="34"/>
        <end position="57"/>
    </location>
</feature>
<protein>
    <submittedName>
        <fullName evidence="2">Uncharacterized protein</fullName>
    </submittedName>
</protein>
<feature type="transmembrane region" description="Helical" evidence="1">
    <location>
        <begin position="155"/>
        <end position="175"/>
    </location>
</feature>
<dbReference type="Proteomes" id="UP000483820">
    <property type="component" value="Chromosome IV"/>
</dbReference>
<evidence type="ECO:0000256" key="1">
    <source>
        <dbReference type="SAM" id="Phobius"/>
    </source>
</evidence>
<proteinExistence type="predicted"/>
<organism evidence="2 3">
    <name type="scientific">Caenorhabditis remanei</name>
    <name type="common">Caenorhabditis vulgaris</name>
    <dbReference type="NCBI Taxonomy" id="31234"/>
    <lineage>
        <taxon>Eukaryota</taxon>
        <taxon>Metazoa</taxon>
        <taxon>Ecdysozoa</taxon>
        <taxon>Nematoda</taxon>
        <taxon>Chromadorea</taxon>
        <taxon>Rhabditida</taxon>
        <taxon>Rhabditina</taxon>
        <taxon>Rhabditomorpha</taxon>
        <taxon>Rhabditoidea</taxon>
        <taxon>Rhabditidae</taxon>
        <taxon>Peloderinae</taxon>
        <taxon>Caenorhabditis</taxon>
    </lineage>
</organism>
<dbReference type="EMBL" id="WUAV01000004">
    <property type="protein sequence ID" value="KAF1757936.1"/>
    <property type="molecule type" value="Genomic_DNA"/>
</dbReference>
<feature type="transmembrane region" description="Helical" evidence="1">
    <location>
        <begin position="256"/>
        <end position="277"/>
    </location>
</feature>
<keyword evidence="1" id="KW-0812">Transmembrane</keyword>
<dbReference type="Pfam" id="PF10323">
    <property type="entry name" value="7TM_GPCR_Srv"/>
    <property type="match status" value="1"/>
</dbReference>
<dbReference type="PANTHER" id="PTHR31748">
    <property type="entry name" value="SERPENTINE RECEPTOR, CLASS V"/>
    <property type="match status" value="1"/>
</dbReference>
<evidence type="ECO:0000313" key="3">
    <source>
        <dbReference type="Proteomes" id="UP000483820"/>
    </source>
</evidence>
<sequence>MTSSLPSEFWNLQMADINYTRTEEDEKLIRTVENVQFCAFCVTLTVHFTIVWALFEAHHRRFEELMSPFFKLCLATAGVDIWTLLSNYLGAMFPKWGYFVPVYLFLGKGYAHVYLYFAWSTGICQAMGVSILAANRLSVMLFPTKFHLMWQGYRIWIAISIQYLSGLSVGIATFFNPTQLFRNEQNGIVPKFLNITMTNTFFVIGGAFLAVNCLFLVLTYCYLFAVLHQRNRNAPSQPVRYQSKRKEKAKMREAKLFTMSTITVGVQMSVLLLFIFGGSDILGFSTDQFYMVYNALSDLYASINPYLLWIFSDSLRRYVLQRFGFSKKEMRMTSVTPVIFVLPDNHDAQSPSDSVGFDINPAMSPVFEKGATESNFDMNVFEEHKEESSWWNVRILCGGGSSTSSL</sequence>
<evidence type="ECO:0000313" key="2">
    <source>
        <dbReference type="EMBL" id="KAF1757936.1"/>
    </source>
</evidence>
<dbReference type="CTD" id="9798208"/>
<keyword evidence="1" id="KW-0472">Membrane</keyword>
<gene>
    <name evidence="2" type="ORF">GCK72_014394</name>
</gene>
<feature type="transmembrane region" description="Helical" evidence="1">
    <location>
        <begin position="113"/>
        <end position="134"/>
    </location>
</feature>